<dbReference type="STRING" id="1802280.A3B37_01190"/>
<dbReference type="Proteomes" id="UP000176705">
    <property type="component" value="Unassembled WGS sequence"/>
</dbReference>
<sequence>MTFNEDVQRGGGPHEIPRAYARGIFGGIRRSIVHTYLDDTEDIRDAFIRGLTPTVFCEGGSKRSG</sequence>
<gene>
    <name evidence="1" type="ORF">A3B37_01190</name>
</gene>
<protein>
    <submittedName>
        <fullName evidence="1">Uncharacterized protein</fullName>
    </submittedName>
</protein>
<proteinExistence type="predicted"/>
<accession>A0A1G2LC16</accession>
<evidence type="ECO:0000313" key="1">
    <source>
        <dbReference type="EMBL" id="OHA09140.1"/>
    </source>
</evidence>
<name>A0A1G2LC16_9BACT</name>
<organism evidence="1 2">
    <name type="scientific">Candidatus Sungbacteria bacterium RIFCSPLOWO2_01_FULL_59_16</name>
    <dbReference type="NCBI Taxonomy" id="1802280"/>
    <lineage>
        <taxon>Bacteria</taxon>
        <taxon>Candidatus Sungiibacteriota</taxon>
    </lineage>
</organism>
<dbReference type="AlphaFoldDB" id="A0A1G2LC16"/>
<comment type="caution">
    <text evidence="1">The sequence shown here is derived from an EMBL/GenBank/DDBJ whole genome shotgun (WGS) entry which is preliminary data.</text>
</comment>
<evidence type="ECO:0000313" key="2">
    <source>
        <dbReference type="Proteomes" id="UP000176705"/>
    </source>
</evidence>
<reference evidence="1 2" key="1">
    <citation type="journal article" date="2016" name="Nat. Commun.">
        <title>Thousands of microbial genomes shed light on interconnected biogeochemical processes in an aquifer system.</title>
        <authorList>
            <person name="Anantharaman K."/>
            <person name="Brown C.T."/>
            <person name="Hug L.A."/>
            <person name="Sharon I."/>
            <person name="Castelle C.J."/>
            <person name="Probst A.J."/>
            <person name="Thomas B.C."/>
            <person name="Singh A."/>
            <person name="Wilkins M.J."/>
            <person name="Karaoz U."/>
            <person name="Brodie E.L."/>
            <person name="Williams K.H."/>
            <person name="Hubbard S.S."/>
            <person name="Banfield J.F."/>
        </authorList>
    </citation>
    <scope>NUCLEOTIDE SEQUENCE [LARGE SCALE GENOMIC DNA]</scope>
</reference>
<dbReference type="EMBL" id="MHQS01000006">
    <property type="protein sequence ID" value="OHA09140.1"/>
    <property type="molecule type" value="Genomic_DNA"/>
</dbReference>